<dbReference type="GO" id="GO:0030170">
    <property type="term" value="F:pyridoxal phosphate binding"/>
    <property type="evidence" value="ECO:0007669"/>
    <property type="project" value="InterPro"/>
</dbReference>
<sequence length="398" mass="44611">MRHGMTTTHGLFQQNKAHSPSFFSVARAMGQHADDLADFCIPCNPYFPTDEMFGELERNLRTILKFYPSDSAAITAQLASVLRLNPSTISLANGSTELITWIDQLLVGSSVAVPIPTFGRWTDQPMETGKRVDMFLLKEADGFELRVDEYIDFIKRRGSRVAVLCNPNNPDGGYLPRREVIRFMDALEDLDLVVVDESFIDFVEVERNPSVAAEAVVRPNVIVLKSLGKNFGLHGIRFGYQVSNPALTRKLSAALPKWNLNSLAETVIFMLAERRAEYEESLKKLALDRFMMHSQLGQFPELTVFPSQANFLLVKLPASVDGAELCDYLLAEHHLLVRQCGNKIGMTSQFMRFGVRPDTEVERLVEGLRGVERLGGGRHTTPTIELVSHAREPERSIS</sequence>
<gene>
    <name evidence="3" type="ORF">SAMN04489727_8093</name>
</gene>
<reference evidence="4" key="1">
    <citation type="submission" date="2016-10" db="EMBL/GenBank/DDBJ databases">
        <authorList>
            <person name="Varghese N."/>
            <person name="Submissions S."/>
        </authorList>
    </citation>
    <scope>NUCLEOTIDE SEQUENCE [LARGE SCALE GENOMIC DNA]</scope>
    <source>
        <strain evidence="4">DSM 44544</strain>
    </source>
</reference>
<keyword evidence="3" id="KW-0808">Transferase</keyword>
<dbReference type="Pfam" id="PF00155">
    <property type="entry name" value="Aminotran_1_2"/>
    <property type="match status" value="1"/>
</dbReference>
<feature type="domain" description="Aminotransferase class I/classII large" evidence="2">
    <location>
        <begin position="62"/>
        <end position="367"/>
    </location>
</feature>
<evidence type="ECO:0000313" key="3">
    <source>
        <dbReference type="EMBL" id="SED49334.1"/>
    </source>
</evidence>
<dbReference type="OrthoDB" id="9788272at2"/>
<accession>A0A1H5B5I8</accession>
<dbReference type="CDD" id="cd00609">
    <property type="entry name" value="AAT_like"/>
    <property type="match status" value="1"/>
</dbReference>
<dbReference type="STRING" id="208445.SAMN04489727_8093"/>
<keyword evidence="3" id="KW-0032">Aminotransferase</keyword>
<dbReference type="Gene3D" id="3.40.640.10">
    <property type="entry name" value="Type I PLP-dependent aspartate aminotransferase-like (Major domain)"/>
    <property type="match status" value="1"/>
</dbReference>
<proteinExistence type="predicted"/>
<dbReference type="InterPro" id="IPR004839">
    <property type="entry name" value="Aminotransferase_I/II_large"/>
</dbReference>
<name>A0A1H5B5I8_9PSEU</name>
<evidence type="ECO:0000259" key="2">
    <source>
        <dbReference type="Pfam" id="PF00155"/>
    </source>
</evidence>
<dbReference type="SUPFAM" id="SSF53383">
    <property type="entry name" value="PLP-dependent transferases"/>
    <property type="match status" value="1"/>
</dbReference>
<dbReference type="GO" id="GO:0008483">
    <property type="term" value="F:transaminase activity"/>
    <property type="evidence" value="ECO:0007669"/>
    <property type="project" value="UniProtKB-KW"/>
</dbReference>
<dbReference type="PANTHER" id="PTHR42885">
    <property type="entry name" value="HISTIDINOL-PHOSPHATE AMINOTRANSFERASE-RELATED"/>
    <property type="match status" value="1"/>
</dbReference>
<evidence type="ECO:0000313" key="4">
    <source>
        <dbReference type="Proteomes" id="UP000199622"/>
    </source>
</evidence>
<organism evidence="3 4">
    <name type="scientific">Amycolatopsis tolypomycina</name>
    <dbReference type="NCBI Taxonomy" id="208445"/>
    <lineage>
        <taxon>Bacteria</taxon>
        <taxon>Bacillati</taxon>
        <taxon>Actinomycetota</taxon>
        <taxon>Actinomycetes</taxon>
        <taxon>Pseudonocardiales</taxon>
        <taxon>Pseudonocardiaceae</taxon>
        <taxon>Amycolatopsis</taxon>
    </lineage>
</organism>
<dbReference type="InterPro" id="IPR015421">
    <property type="entry name" value="PyrdxlP-dep_Trfase_major"/>
</dbReference>
<keyword evidence="4" id="KW-1185">Reference proteome</keyword>
<dbReference type="EMBL" id="FNSO01000004">
    <property type="protein sequence ID" value="SED49334.1"/>
    <property type="molecule type" value="Genomic_DNA"/>
</dbReference>
<protein>
    <submittedName>
        <fullName evidence="3">Histidinol-phosphate/aromatic aminotransferase or cobyric acid decarboxylase</fullName>
    </submittedName>
</protein>
<dbReference type="Proteomes" id="UP000199622">
    <property type="component" value="Unassembled WGS sequence"/>
</dbReference>
<dbReference type="Gene3D" id="3.90.1150.10">
    <property type="entry name" value="Aspartate Aminotransferase, domain 1"/>
    <property type="match status" value="1"/>
</dbReference>
<dbReference type="GO" id="GO:0017000">
    <property type="term" value="P:antibiotic biosynthetic process"/>
    <property type="evidence" value="ECO:0007669"/>
    <property type="project" value="UniProtKB-KW"/>
</dbReference>
<evidence type="ECO:0000256" key="1">
    <source>
        <dbReference type="ARBA" id="ARBA00023194"/>
    </source>
</evidence>
<keyword evidence="1" id="KW-0045">Antibiotic biosynthesis</keyword>
<dbReference type="InterPro" id="IPR015422">
    <property type="entry name" value="PyrdxlP-dep_Trfase_small"/>
</dbReference>
<dbReference type="AlphaFoldDB" id="A0A1H5B5I8"/>
<dbReference type="InterPro" id="IPR015424">
    <property type="entry name" value="PyrdxlP-dep_Trfase"/>
</dbReference>